<reference evidence="10" key="3">
    <citation type="submission" date="2020-06" db="EMBL/GenBank/DDBJ databases">
        <title>Helianthus annuus Genome sequencing and assembly Release 2.</title>
        <authorList>
            <person name="Gouzy J."/>
            <person name="Langlade N."/>
            <person name="Munos S."/>
        </authorList>
    </citation>
    <scope>NUCLEOTIDE SEQUENCE</scope>
    <source>
        <tissue evidence="10">Leaves</tissue>
    </source>
</reference>
<gene>
    <name evidence="11" type="ORF">HannXRQ_Chr08g0212371</name>
    <name evidence="10" type="ORF">HanXRQr2_Chr08g0322741</name>
</gene>
<dbReference type="Gene3D" id="1.20.140.40">
    <property type="entry name" value="Invertase/pectin methylesterase inhibitor family protein"/>
    <property type="match status" value="1"/>
</dbReference>
<feature type="chain" id="PRO_5012197101" description="pectinesterase" evidence="8">
    <location>
        <begin position="25"/>
        <end position="215"/>
    </location>
</feature>
<dbReference type="InterPro" id="IPR035513">
    <property type="entry name" value="Invertase/methylesterase_inhib"/>
</dbReference>
<accession>A0A251U2S6</accession>
<dbReference type="SUPFAM" id="SSF101148">
    <property type="entry name" value="Plant invertase/pectin methylesterase inhibitor"/>
    <property type="match status" value="1"/>
</dbReference>
<dbReference type="InParanoid" id="A0A251U2S6"/>
<evidence type="ECO:0000313" key="12">
    <source>
        <dbReference type="Proteomes" id="UP000215914"/>
    </source>
</evidence>
<protein>
    <recommendedName>
        <fullName evidence="3">pectinesterase</fullName>
        <ecNumber evidence="3">3.1.1.11</ecNumber>
    </recommendedName>
</protein>
<dbReference type="OMA" id="NATHMAR"/>
<reference evidence="10 12" key="1">
    <citation type="journal article" date="2017" name="Nature">
        <title>The sunflower genome provides insights into oil metabolism, flowering and Asterid evolution.</title>
        <authorList>
            <person name="Badouin H."/>
            <person name="Gouzy J."/>
            <person name="Grassa C.J."/>
            <person name="Murat F."/>
            <person name="Staton S.E."/>
            <person name="Cottret L."/>
            <person name="Lelandais-Briere C."/>
            <person name="Owens G.L."/>
            <person name="Carrere S."/>
            <person name="Mayjonade B."/>
            <person name="Legrand L."/>
            <person name="Gill N."/>
            <person name="Kane N.C."/>
            <person name="Bowers J.E."/>
            <person name="Hubner S."/>
            <person name="Bellec A."/>
            <person name="Berard A."/>
            <person name="Berges H."/>
            <person name="Blanchet N."/>
            <person name="Boniface M.C."/>
            <person name="Brunel D."/>
            <person name="Catrice O."/>
            <person name="Chaidir N."/>
            <person name="Claudel C."/>
            <person name="Donnadieu C."/>
            <person name="Faraut T."/>
            <person name="Fievet G."/>
            <person name="Helmstetter N."/>
            <person name="King M."/>
            <person name="Knapp S.J."/>
            <person name="Lai Z."/>
            <person name="Le Paslier M.C."/>
            <person name="Lippi Y."/>
            <person name="Lorenzon L."/>
            <person name="Mandel J.R."/>
            <person name="Marage G."/>
            <person name="Marchand G."/>
            <person name="Marquand E."/>
            <person name="Bret-Mestries E."/>
            <person name="Morien E."/>
            <person name="Nambeesan S."/>
            <person name="Nguyen T."/>
            <person name="Pegot-Espagnet P."/>
            <person name="Pouilly N."/>
            <person name="Raftis F."/>
            <person name="Sallet E."/>
            <person name="Schiex T."/>
            <person name="Thomas J."/>
            <person name="Vandecasteele C."/>
            <person name="Vares D."/>
            <person name="Vear F."/>
            <person name="Vautrin S."/>
            <person name="Crespi M."/>
            <person name="Mangin B."/>
            <person name="Burke J.M."/>
            <person name="Salse J."/>
            <person name="Munos S."/>
            <person name="Vincourt P."/>
            <person name="Rieseberg L.H."/>
            <person name="Langlade N.B."/>
        </authorList>
    </citation>
    <scope>NUCLEOTIDE SEQUENCE [LARGE SCALE GENOMIC DNA]</scope>
    <source>
        <strain evidence="12">cv. SF193</strain>
        <tissue evidence="10">Leaves</tissue>
    </source>
</reference>
<dbReference type="InterPro" id="IPR051955">
    <property type="entry name" value="PME_Inhibitor"/>
</dbReference>
<evidence type="ECO:0000256" key="4">
    <source>
        <dbReference type="ARBA" id="ARBA00022729"/>
    </source>
</evidence>
<dbReference type="FunFam" id="1.20.140.40:FF:000010">
    <property type="entry name" value="Pectinesterase"/>
    <property type="match status" value="1"/>
</dbReference>
<keyword evidence="10" id="KW-0378">Hydrolase</keyword>
<dbReference type="CDD" id="cd15798">
    <property type="entry name" value="PMEI-like_3"/>
    <property type="match status" value="1"/>
</dbReference>
<keyword evidence="6" id="KW-0325">Glycoprotein</keyword>
<feature type="domain" description="Pectinesterase inhibitor" evidence="9">
    <location>
        <begin position="47"/>
        <end position="205"/>
    </location>
</feature>
<dbReference type="AlphaFoldDB" id="A0A251U2S6"/>
<comment type="similarity">
    <text evidence="1">In the N-terminal section; belongs to the PMEI family.</text>
</comment>
<dbReference type="Pfam" id="PF04043">
    <property type="entry name" value="PMEI"/>
    <property type="match status" value="1"/>
</dbReference>
<comment type="similarity">
    <text evidence="2">In the C-terminal section; belongs to the pectinesterase family.</text>
</comment>
<feature type="region of interest" description="Disordered" evidence="7">
    <location>
        <begin position="25"/>
        <end position="49"/>
    </location>
</feature>
<evidence type="ECO:0000256" key="1">
    <source>
        <dbReference type="ARBA" id="ARBA00006027"/>
    </source>
</evidence>
<evidence type="ECO:0000256" key="5">
    <source>
        <dbReference type="ARBA" id="ARBA00023157"/>
    </source>
</evidence>
<dbReference type="EMBL" id="MNCJ02000323">
    <property type="protein sequence ID" value="KAF5793959.1"/>
    <property type="molecule type" value="Genomic_DNA"/>
</dbReference>
<evidence type="ECO:0000313" key="10">
    <source>
        <dbReference type="EMBL" id="KAF5793959.1"/>
    </source>
</evidence>
<evidence type="ECO:0000256" key="3">
    <source>
        <dbReference type="ARBA" id="ARBA00013229"/>
    </source>
</evidence>
<dbReference type="NCBIfam" id="TIGR01614">
    <property type="entry name" value="PME_inhib"/>
    <property type="match status" value="1"/>
</dbReference>
<dbReference type="OrthoDB" id="1430376at2759"/>
<evidence type="ECO:0000259" key="9">
    <source>
        <dbReference type="SMART" id="SM00856"/>
    </source>
</evidence>
<keyword evidence="4 8" id="KW-0732">Signal</keyword>
<dbReference type="GO" id="GO:0009505">
    <property type="term" value="C:plant-type cell wall"/>
    <property type="evidence" value="ECO:0000318"/>
    <property type="project" value="GO_Central"/>
</dbReference>
<dbReference type="PANTHER" id="PTHR31080:SF64">
    <property type="entry name" value="PLANT INVERTASE_PECTIN METHYLESTERASE INHIBITOR SUPERFAMILY PROTEIN"/>
    <property type="match status" value="1"/>
</dbReference>
<dbReference type="EC" id="3.1.1.11" evidence="3"/>
<dbReference type="GO" id="GO:0004857">
    <property type="term" value="F:enzyme inhibitor activity"/>
    <property type="evidence" value="ECO:0000318"/>
    <property type="project" value="GO_Central"/>
</dbReference>
<dbReference type="SMART" id="SM00856">
    <property type="entry name" value="PMEI"/>
    <property type="match status" value="1"/>
</dbReference>
<organism evidence="11 12">
    <name type="scientific">Helianthus annuus</name>
    <name type="common">Common sunflower</name>
    <dbReference type="NCBI Taxonomy" id="4232"/>
    <lineage>
        <taxon>Eukaryota</taxon>
        <taxon>Viridiplantae</taxon>
        <taxon>Streptophyta</taxon>
        <taxon>Embryophyta</taxon>
        <taxon>Tracheophyta</taxon>
        <taxon>Spermatophyta</taxon>
        <taxon>Magnoliopsida</taxon>
        <taxon>eudicotyledons</taxon>
        <taxon>Gunneridae</taxon>
        <taxon>Pentapetalae</taxon>
        <taxon>asterids</taxon>
        <taxon>campanulids</taxon>
        <taxon>Asterales</taxon>
        <taxon>Asteraceae</taxon>
        <taxon>Asteroideae</taxon>
        <taxon>Heliantheae alliance</taxon>
        <taxon>Heliantheae</taxon>
        <taxon>Helianthus</taxon>
    </lineage>
</organism>
<dbReference type="Proteomes" id="UP000215914">
    <property type="component" value="Chromosome 8"/>
</dbReference>
<dbReference type="Gramene" id="mRNA:HanXRQr2_Chr08g0322741">
    <property type="protein sequence ID" value="CDS:HanXRQr2_Chr08g0322741.1"/>
    <property type="gene ID" value="HanXRQr2_Chr08g0322741"/>
</dbReference>
<evidence type="ECO:0000256" key="2">
    <source>
        <dbReference type="ARBA" id="ARBA00007786"/>
    </source>
</evidence>
<keyword evidence="5" id="KW-1015">Disulfide bond</keyword>
<evidence type="ECO:0000256" key="6">
    <source>
        <dbReference type="ARBA" id="ARBA00023180"/>
    </source>
</evidence>
<feature type="signal peptide" evidence="8">
    <location>
        <begin position="1"/>
        <end position="24"/>
    </location>
</feature>
<keyword evidence="12" id="KW-1185">Reference proteome</keyword>
<dbReference type="PANTHER" id="PTHR31080">
    <property type="entry name" value="PECTINESTERASE INHIBITOR-LIKE"/>
    <property type="match status" value="1"/>
</dbReference>
<name>A0A251U2S6_HELAN</name>
<evidence type="ECO:0000256" key="8">
    <source>
        <dbReference type="SAM" id="SignalP"/>
    </source>
</evidence>
<dbReference type="InterPro" id="IPR006501">
    <property type="entry name" value="Pectinesterase_inhib_dom"/>
</dbReference>
<dbReference type="GO" id="GO:0009827">
    <property type="term" value="P:plant-type cell wall modification"/>
    <property type="evidence" value="ECO:0000318"/>
    <property type="project" value="GO_Central"/>
</dbReference>
<proteinExistence type="inferred from homology"/>
<evidence type="ECO:0000313" key="11">
    <source>
        <dbReference type="EMBL" id="OTG17454.1"/>
    </source>
</evidence>
<sequence>MEVQLSTMFFLLISTVVLPRSTTAGDALPPTSGEALAPTPAPEPTSDDTEYIRSCCETTRYPDTCFATLSNYSGAVRHDSGRLATVAIHVALHNATHMARYVSNMSRQPDSGKTREFAALCDCESVFEDAVDQINKSIKEMRQLGWTGESVRFQLSNVQTWMSAALTNEDTCMDGFEGVADGGVKADVCGRVVAVEQVTSNALALVNRYADTISV</sequence>
<evidence type="ECO:0000256" key="7">
    <source>
        <dbReference type="SAM" id="MobiDB-lite"/>
    </source>
</evidence>
<dbReference type="GO" id="GO:0030599">
    <property type="term" value="F:pectinesterase activity"/>
    <property type="evidence" value="ECO:0007669"/>
    <property type="project" value="UniProtKB-EC"/>
</dbReference>
<reference evidence="11" key="2">
    <citation type="submission" date="2017-02" db="EMBL/GenBank/DDBJ databases">
        <title>Sunflower complete genome.</title>
        <authorList>
            <person name="Langlade N."/>
            <person name="Munos S."/>
        </authorList>
    </citation>
    <scope>NUCLEOTIDE SEQUENCE [LARGE SCALE GENOMIC DNA]</scope>
    <source>
        <tissue evidence="11">Leaves</tissue>
    </source>
</reference>
<dbReference type="EMBL" id="CM007897">
    <property type="protein sequence ID" value="OTG17454.1"/>
    <property type="molecule type" value="Genomic_DNA"/>
</dbReference>